<keyword evidence="1" id="KW-1185">Reference proteome</keyword>
<protein>
    <submittedName>
        <fullName evidence="2">Uncharacterized protein</fullName>
    </submittedName>
</protein>
<dbReference type="InterPro" id="IPR036691">
    <property type="entry name" value="Endo/exonu/phosph_ase_sf"/>
</dbReference>
<dbReference type="Gene3D" id="3.60.10.10">
    <property type="entry name" value="Endonuclease/exonuclease/phosphatase"/>
    <property type="match status" value="1"/>
</dbReference>
<evidence type="ECO:0000313" key="1">
    <source>
        <dbReference type="Proteomes" id="UP000887540"/>
    </source>
</evidence>
<dbReference type="Proteomes" id="UP000887540">
    <property type="component" value="Unplaced"/>
</dbReference>
<organism evidence="1 2">
    <name type="scientific">Acrobeloides nanus</name>
    <dbReference type="NCBI Taxonomy" id="290746"/>
    <lineage>
        <taxon>Eukaryota</taxon>
        <taxon>Metazoa</taxon>
        <taxon>Ecdysozoa</taxon>
        <taxon>Nematoda</taxon>
        <taxon>Chromadorea</taxon>
        <taxon>Rhabditida</taxon>
        <taxon>Tylenchina</taxon>
        <taxon>Cephalobomorpha</taxon>
        <taxon>Cephaloboidea</taxon>
        <taxon>Cephalobidae</taxon>
        <taxon>Acrobeloides</taxon>
    </lineage>
</organism>
<dbReference type="WBParaSite" id="ACRNAN_Path_234.g873.t1">
    <property type="protein sequence ID" value="ACRNAN_Path_234.g873.t1"/>
    <property type="gene ID" value="ACRNAN_Path_234.g873"/>
</dbReference>
<dbReference type="AlphaFoldDB" id="A0A914C508"/>
<name>A0A914C508_9BILA</name>
<sequence>MMGRNPLNAKALRLLPQGPNCKWRLSWNLCERKPQELVSINMKVKKQNIIIASIYRPPKKTADHQYAFLDLLGDYLAGIDRDSTITITGGDVNLDWQKNEIEPLKGMLNQYELDQIAQSPTHGKHLIDRLYAAMRLKAKPCEHLAPMEKQHHVLKAIFNLKKKEAREESFEFMDYKKANWKMMKQLLNKKMLNADIANVLN</sequence>
<dbReference type="SUPFAM" id="SSF56219">
    <property type="entry name" value="DNase I-like"/>
    <property type="match status" value="1"/>
</dbReference>
<reference evidence="2" key="1">
    <citation type="submission" date="2022-11" db="UniProtKB">
        <authorList>
            <consortium name="WormBaseParasite"/>
        </authorList>
    </citation>
    <scope>IDENTIFICATION</scope>
</reference>
<evidence type="ECO:0000313" key="2">
    <source>
        <dbReference type="WBParaSite" id="ACRNAN_Path_234.g873.t1"/>
    </source>
</evidence>
<accession>A0A914C508</accession>
<proteinExistence type="predicted"/>